<dbReference type="GO" id="GO:0004722">
    <property type="term" value="F:protein serine/threonine phosphatase activity"/>
    <property type="evidence" value="ECO:0007669"/>
    <property type="project" value="UniProtKB-EC"/>
</dbReference>
<accession>A0A5N4A846</accession>
<dbReference type="EMBL" id="VVIM01000009">
    <property type="protein sequence ID" value="KAB0793494.1"/>
    <property type="molecule type" value="Genomic_DNA"/>
</dbReference>
<dbReference type="PANTHER" id="PTHR11668">
    <property type="entry name" value="SERINE/THREONINE PROTEIN PHOSPHATASE"/>
    <property type="match status" value="1"/>
</dbReference>
<proteinExistence type="inferred from homology"/>
<dbReference type="Pfam" id="PF00149">
    <property type="entry name" value="Metallophos"/>
    <property type="match status" value="1"/>
</dbReference>
<evidence type="ECO:0000256" key="1">
    <source>
        <dbReference type="ARBA" id="ARBA00008294"/>
    </source>
</evidence>
<dbReference type="Proteomes" id="UP000327044">
    <property type="component" value="Unassembled WGS sequence"/>
</dbReference>
<evidence type="ECO:0000256" key="2">
    <source>
        <dbReference type="ARBA" id="ARBA00022837"/>
    </source>
</evidence>
<dbReference type="GO" id="GO:0005509">
    <property type="term" value="F:calcium ion binding"/>
    <property type="evidence" value="ECO:0007669"/>
    <property type="project" value="InterPro"/>
</dbReference>
<dbReference type="EC" id="3.1.3.16" evidence="3"/>
<dbReference type="InParanoid" id="A0A5N4A846"/>
<dbReference type="InterPro" id="IPR004843">
    <property type="entry name" value="Calcineurin-like_PHP"/>
</dbReference>
<dbReference type="CDD" id="cd00144">
    <property type="entry name" value="MPP_PPP_family"/>
    <property type="match status" value="1"/>
</dbReference>
<dbReference type="GO" id="GO:0005634">
    <property type="term" value="C:nucleus"/>
    <property type="evidence" value="ECO:0007669"/>
    <property type="project" value="TreeGrafter"/>
</dbReference>
<dbReference type="Gene3D" id="3.60.21.10">
    <property type="match status" value="1"/>
</dbReference>
<dbReference type="InterPro" id="IPR006186">
    <property type="entry name" value="Ser/Thr-sp_prot-phosphatase"/>
</dbReference>
<comment type="catalytic activity">
    <reaction evidence="3">
        <text>O-phospho-L-threonyl-[protein] + H2O = L-threonyl-[protein] + phosphate</text>
        <dbReference type="Rhea" id="RHEA:47004"/>
        <dbReference type="Rhea" id="RHEA-COMP:11060"/>
        <dbReference type="Rhea" id="RHEA-COMP:11605"/>
        <dbReference type="ChEBI" id="CHEBI:15377"/>
        <dbReference type="ChEBI" id="CHEBI:30013"/>
        <dbReference type="ChEBI" id="CHEBI:43474"/>
        <dbReference type="ChEBI" id="CHEBI:61977"/>
        <dbReference type="EC" id="3.1.3.16"/>
    </reaction>
</comment>
<dbReference type="SUPFAM" id="SSF47473">
    <property type="entry name" value="EF-hand"/>
    <property type="match status" value="1"/>
</dbReference>
<comment type="caution">
    <text evidence="5">The sequence shown here is derived from an EMBL/GenBank/DDBJ whole genome shotgun (WGS) entry which is preliminary data.</text>
</comment>
<dbReference type="InterPro" id="IPR050341">
    <property type="entry name" value="PP1_catalytic_subunit"/>
</dbReference>
<dbReference type="AlphaFoldDB" id="A0A5N4A846"/>
<dbReference type="InterPro" id="IPR011992">
    <property type="entry name" value="EF-hand-dom_pair"/>
</dbReference>
<dbReference type="InterPro" id="IPR018247">
    <property type="entry name" value="EF_Hand_1_Ca_BS"/>
</dbReference>
<evidence type="ECO:0000313" key="5">
    <source>
        <dbReference type="EMBL" id="KAB0793494.1"/>
    </source>
</evidence>
<sequence length="797" mass="89319">MFKAVSELTDVVSHVVFCPDDMSMLITLEPNANEYWIPSSKIPVGTGWFAQSVKDMEDIFGVVYQSQKMLKLYKIWVPHHSASYIYHCIYFVLMPGEQRKKLKSTYGKYRGKIRWAQETDLQKMLDQENLRSPEVLEFLQMCKGTPHTVITEGANITIPYEILSCDGLVELTDYVLISKPNAENFEQIIESASFTKNVQMALYKEFVFMCFPAIYMCSQVFSRLVTCLGWSKEEASYLFKAADVIGRGGLSYRELLYILAAVEPTTTHGGIPAELRCRYMFKFFDHDNDGCLNFVEFKLLMVAIRKSKRQPVDVASVNKDADSAFRAIGLTPGANTLSLSDFLRAVGELKLRGTSQIFRSNIGIQQYLYGIEERDSRIQKTQQIFANFNDTTLRSPGPTLRAATKVEEYSLGSHIVKLQRSGTLISVEQMSEIAGISSPSSTQQPSTESKRLSQDLFAQISLPNEILTNLRILMQGNKNLKPPTKGGKKREVSLYEWGQVNSVAFGKGLITLCSQVREILKGEDRMVNIQAPAYVLGDLHGNFTSLLNFERILWHLGPGLCPSNIIFLGDYVDRGPHGMEVIAYLFAYKVQAPRKLMLLRGNHEIREIQKQFTFHTECLLKFGDKMGSEVWSAINNAFDALPLAANIDGKIFCCHGGIPPPWLCPTIITINSIPCPLGNPDEQSSLAWELMWNDPIRNKQASDELMLELQANDGFAANTRRGTGHVFSVEALERFLNTNGLSHLIRAHEVAVAGFNVIQKGKVLTVFSSAKYCGGTNEAACILVDQGKLRVLKVETS</sequence>
<dbReference type="Gene3D" id="1.10.238.10">
    <property type="entry name" value="EF-hand"/>
    <property type="match status" value="1"/>
</dbReference>
<dbReference type="SMART" id="SM00156">
    <property type="entry name" value="PP2Ac"/>
    <property type="match status" value="1"/>
</dbReference>
<dbReference type="InterPro" id="IPR029052">
    <property type="entry name" value="Metallo-depent_PP-like"/>
</dbReference>
<dbReference type="PROSITE" id="PS50222">
    <property type="entry name" value="EF_HAND_2"/>
    <property type="match status" value="1"/>
</dbReference>
<protein>
    <recommendedName>
        <fullName evidence="3">Serine/threonine-protein phosphatase</fullName>
        <ecNumber evidence="3">3.1.3.16</ecNumber>
    </recommendedName>
</protein>
<keyword evidence="3" id="KW-0378">Hydrolase</keyword>
<gene>
    <name evidence="5" type="ORF">PPYR_13114</name>
</gene>
<evidence type="ECO:0000259" key="4">
    <source>
        <dbReference type="PROSITE" id="PS50222"/>
    </source>
</evidence>
<dbReference type="PANTHER" id="PTHR11668:SF496">
    <property type="entry name" value="SERINE_THREONINE-PROTEIN PHOSPHATASE"/>
    <property type="match status" value="1"/>
</dbReference>
<dbReference type="PROSITE" id="PS00018">
    <property type="entry name" value="EF_HAND_1"/>
    <property type="match status" value="1"/>
</dbReference>
<evidence type="ECO:0000313" key="6">
    <source>
        <dbReference type="Proteomes" id="UP000327044"/>
    </source>
</evidence>
<reference evidence="5 6" key="1">
    <citation type="journal article" date="2018" name="Elife">
        <title>Firefly genomes illuminate parallel origins of bioluminescence in beetles.</title>
        <authorList>
            <person name="Fallon T.R."/>
            <person name="Lower S.E."/>
            <person name="Chang C.H."/>
            <person name="Bessho-Uehara M."/>
            <person name="Martin G.J."/>
            <person name="Bewick A.J."/>
            <person name="Behringer M."/>
            <person name="Debat H.J."/>
            <person name="Wong I."/>
            <person name="Day J.C."/>
            <person name="Suvorov A."/>
            <person name="Silva C.J."/>
            <person name="Stanger-Hall K.F."/>
            <person name="Hall D.W."/>
            <person name="Schmitz R.J."/>
            <person name="Nelson D.R."/>
            <person name="Lewis S.M."/>
            <person name="Shigenobu S."/>
            <person name="Bybee S.M."/>
            <person name="Larracuente A.M."/>
            <person name="Oba Y."/>
            <person name="Weng J.K."/>
        </authorList>
    </citation>
    <scope>NUCLEOTIDE SEQUENCE [LARGE SCALE GENOMIC DNA]</scope>
    <source>
        <strain evidence="5">1611_PpyrPB1</strain>
        <tissue evidence="5">Whole body</tissue>
    </source>
</reference>
<dbReference type="PRINTS" id="PR00114">
    <property type="entry name" value="STPHPHTASE"/>
</dbReference>
<dbReference type="OrthoDB" id="256429at2759"/>
<dbReference type="InterPro" id="IPR002048">
    <property type="entry name" value="EF_hand_dom"/>
</dbReference>
<evidence type="ECO:0000256" key="3">
    <source>
        <dbReference type="RuleBase" id="RU004273"/>
    </source>
</evidence>
<name>A0A5N4A846_PHOPY</name>
<keyword evidence="6" id="KW-1185">Reference proteome</keyword>
<organism evidence="5 6">
    <name type="scientific">Photinus pyralis</name>
    <name type="common">Common eastern firefly</name>
    <name type="synonym">Lampyris pyralis</name>
    <dbReference type="NCBI Taxonomy" id="7054"/>
    <lineage>
        <taxon>Eukaryota</taxon>
        <taxon>Metazoa</taxon>
        <taxon>Ecdysozoa</taxon>
        <taxon>Arthropoda</taxon>
        <taxon>Hexapoda</taxon>
        <taxon>Insecta</taxon>
        <taxon>Pterygota</taxon>
        <taxon>Neoptera</taxon>
        <taxon>Endopterygota</taxon>
        <taxon>Coleoptera</taxon>
        <taxon>Polyphaga</taxon>
        <taxon>Elateriformia</taxon>
        <taxon>Elateroidea</taxon>
        <taxon>Lampyridae</taxon>
        <taxon>Lampyrinae</taxon>
        <taxon>Photinus</taxon>
    </lineage>
</organism>
<dbReference type="PROSITE" id="PS00125">
    <property type="entry name" value="SER_THR_PHOSPHATASE"/>
    <property type="match status" value="1"/>
</dbReference>
<dbReference type="SUPFAM" id="SSF56300">
    <property type="entry name" value="Metallo-dependent phosphatases"/>
    <property type="match status" value="1"/>
</dbReference>
<keyword evidence="2" id="KW-0106">Calcium</keyword>
<comment type="similarity">
    <text evidence="1 3">Belongs to the PPP phosphatase family.</text>
</comment>
<dbReference type="GO" id="GO:0005737">
    <property type="term" value="C:cytoplasm"/>
    <property type="evidence" value="ECO:0007669"/>
    <property type="project" value="TreeGrafter"/>
</dbReference>
<feature type="domain" description="EF-hand" evidence="4">
    <location>
        <begin position="272"/>
        <end position="307"/>
    </location>
</feature>